<dbReference type="SUPFAM" id="SSF53756">
    <property type="entry name" value="UDP-Glycosyltransferase/glycogen phosphorylase"/>
    <property type="match status" value="1"/>
</dbReference>
<dbReference type="PANTHER" id="PTHR45947:SF3">
    <property type="entry name" value="SULFOQUINOVOSYL TRANSFERASE SQD2"/>
    <property type="match status" value="1"/>
</dbReference>
<dbReference type="AlphaFoldDB" id="A0A2Z4Y632"/>
<dbReference type="Pfam" id="PF00534">
    <property type="entry name" value="Glycos_transf_1"/>
    <property type="match status" value="1"/>
</dbReference>
<dbReference type="CDD" id="cd03801">
    <property type="entry name" value="GT4_PimA-like"/>
    <property type="match status" value="1"/>
</dbReference>
<organism evidence="2 3">
    <name type="scientific">Sumerlaea chitinivorans</name>
    <dbReference type="NCBI Taxonomy" id="2250252"/>
    <lineage>
        <taxon>Bacteria</taxon>
        <taxon>Candidatus Sumerlaeota</taxon>
        <taxon>Candidatus Sumerlaeia</taxon>
        <taxon>Candidatus Sumerlaeales</taxon>
        <taxon>Candidatus Sumerlaeaceae</taxon>
        <taxon>Candidatus Sumerlaea</taxon>
    </lineage>
</organism>
<evidence type="ECO:0000259" key="1">
    <source>
        <dbReference type="Pfam" id="PF00534"/>
    </source>
</evidence>
<keyword evidence="2" id="KW-0808">Transferase</keyword>
<feature type="domain" description="Glycosyl transferase family 1" evidence="1">
    <location>
        <begin position="100"/>
        <end position="244"/>
    </location>
</feature>
<dbReference type="PANTHER" id="PTHR45947">
    <property type="entry name" value="SULFOQUINOVOSYL TRANSFERASE SQD2"/>
    <property type="match status" value="1"/>
</dbReference>
<dbReference type="InterPro" id="IPR001296">
    <property type="entry name" value="Glyco_trans_1"/>
</dbReference>
<name>A0A2Z4Y632_SUMC1</name>
<dbReference type="InterPro" id="IPR050194">
    <property type="entry name" value="Glycosyltransferase_grp1"/>
</dbReference>
<protein>
    <submittedName>
        <fullName evidence="2">Glycosyl transferase group 1</fullName>
    </submittedName>
</protein>
<evidence type="ECO:0000313" key="2">
    <source>
        <dbReference type="EMBL" id="AXA35895.1"/>
    </source>
</evidence>
<dbReference type="Gene3D" id="3.40.50.2000">
    <property type="entry name" value="Glycogen Phosphorylase B"/>
    <property type="match status" value="2"/>
</dbReference>
<dbReference type="Proteomes" id="UP000262583">
    <property type="component" value="Chromosome"/>
</dbReference>
<gene>
    <name evidence="2" type="ORF">BRCON_1118</name>
</gene>
<sequence length="284" mass="32343">MWKGFGQKRIFWGISRHRSIPKEEQSPPKRLLEWIKQRMIRCADLFFAYTPGEKEWLIAHGWPEDRVISLNNTIDTLALRRDYLALKDKRGAVRSELGVSDRHVLIYVGRLIQGKRVEFLLDSFRRWQAVDPMATLFVSGGGDFGNKLESLAKEAFPEGTVHYFGALPDAELSRILLASDVYVIPGRVGLAPLTAMCFDLPVVAFDLPIHSPEIEYLTPENSVILPASTTPEEFAEQLPKIFEQFSDPARRAKIYPSIAHLTMEAMVDRFIEGIERVFALDRKA</sequence>
<dbReference type="KEGG" id="schv:BRCON_1118"/>
<evidence type="ECO:0000313" key="3">
    <source>
        <dbReference type="Proteomes" id="UP000262583"/>
    </source>
</evidence>
<dbReference type="EMBL" id="CP030759">
    <property type="protein sequence ID" value="AXA35895.1"/>
    <property type="molecule type" value="Genomic_DNA"/>
</dbReference>
<accession>A0A2Z4Y632</accession>
<proteinExistence type="predicted"/>
<dbReference type="GO" id="GO:0016757">
    <property type="term" value="F:glycosyltransferase activity"/>
    <property type="evidence" value="ECO:0007669"/>
    <property type="project" value="InterPro"/>
</dbReference>
<reference evidence="2 3" key="1">
    <citation type="submission" date="2018-05" db="EMBL/GenBank/DDBJ databases">
        <title>A metagenomic window into the 2 km-deep terrestrial subsurface aquifer revealed taxonomically and functionally diverse microbial community comprising novel uncultured bacterial lineages.</title>
        <authorList>
            <person name="Kadnikov V.V."/>
            <person name="Mardanov A.V."/>
            <person name="Beletsky A.V."/>
            <person name="Banks D."/>
            <person name="Pimenov N.V."/>
            <person name="Frank Y.A."/>
            <person name="Karnachuk O.V."/>
            <person name="Ravin N.V."/>
        </authorList>
    </citation>
    <scope>NUCLEOTIDE SEQUENCE [LARGE SCALE GENOMIC DNA]</scope>
    <source>
        <strain evidence="2">BY</strain>
    </source>
</reference>